<reference evidence="2" key="1">
    <citation type="submission" date="2014-09" db="EMBL/GenBank/DDBJ databases">
        <authorList>
            <person name="Mudge J."/>
            <person name="Ramaraj T."/>
            <person name="Lindquist I.E."/>
            <person name="Bharti A.K."/>
            <person name="Sundararajan A."/>
            <person name="Cameron C.T."/>
            <person name="Woodward J.E."/>
            <person name="May G.D."/>
            <person name="Brubaker C."/>
            <person name="Broadhvest J."/>
            <person name="Wilkins T.A."/>
        </authorList>
    </citation>
    <scope>NUCLEOTIDE SEQUENCE</scope>
    <source>
        <strain evidence="2">cv. AKA8401</strain>
    </source>
</reference>
<dbReference type="EMBL" id="KN418581">
    <property type="protein sequence ID" value="KHG21443.1"/>
    <property type="molecule type" value="Genomic_DNA"/>
</dbReference>
<sequence>MIGGNGPNTMLKFCPTGGAVIDGQAKGLWCVEGPVTMY</sequence>
<organism evidence="1 2">
    <name type="scientific">Gossypium arboreum</name>
    <name type="common">Tree cotton</name>
    <name type="synonym">Gossypium nanking</name>
    <dbReference type="NCBI Taxonomy" id="29729"/>
    <lineage>
        <taxon>Eukaryota</taxon>
        <taxon>Viridiplantae</taxon>
        <taxon>Streptophyta</taxon>
        <taxon>Embryophyta</taxon>
        <taxon>Tracheophyta</taxon>
        <taxon>Spermatophyta</taxon>
        <taxon>Magnoliopsida</taxon>
        <taxon>eudicotyledons</taxon>
        <taxon>Gunneridae</taxon>
        <taxon>Pentapetalae</taxon>
        <taxon>rosids</taxon>
        <taxon>malvids</taxon>
        <taxon>Malvales</taxon>
        <taxon>Malvaceae</taxon>
        <taxon>Malvoideae</taxon>
        <taxon>Gossypium</taxon>
    </lineage>
</organism>
<evidence type="ECO:0000313" key="1">
    <source>
        <dbReference type="EMBL" id="KHG21443.1"/>
    </source>
</evidence>
<keyword evidence="2" id="KW-1185">Reference proteome</keyword>
<dbReference type="AlphaFoldDB" id="A0A0B0P3Y7"/>
<evidence type="ECO:0000313" key="2">
    <source>
        <dbReference type="Proteomes" id="UP000032142"/>
    </source>
</evidence>
<gene>
    <name evidence="1" type="ORF">F383_27589</name>
</gene>
<dbReference type="Proteomes" id="UP000032142">
    <property type="component" value="Unassembled WGS sequence"/>
</dbReference>
<accession>A0A0B0P3Y7</accession>
<proteinExistence type="predicted"/>
<name>A0A0B0P3Y7_GOSAR</name>
<protein>
    <submittedName>
        <fullName evidence="1">Uncharacterized protein</fullName>
    </submittedName>
</protein>